<dbReference type="Gene3D" id="3.60.10.10">
    <property type="entry name" value="Endonuclease/exonuclease/phosphatase"/>
    <property type="match status" value="1"/>
</dbReference>
<protein>
    <submittedName>
        <fullName evidence="5">BZIP domain-containing protein</fullName>
    </submittedName>
</protein>
<feature type="region of interest" description="Disordered" evidence="1">
    <location>
        <begin position="24"/>
        <end position="52"/>
    </location>
</feature>
<evidence type="ECO:0000313" key="3">
    <source>
        <dbReference type="EMBL" id="VDL91110.1"/>
    </source>
</evidence>
<feature type="compositionally biased region" description="Low complexity" evidence="1">
    <location>
        <begin position="24"/>
        <end position="48"/>
    </location>
</feature>
<accession>A0A183SKH7</accession>
<dbReference type="Proteomes" id="UP000275846">
    <property type="component" value="Unassembled WGS sequence"/>
</dbReference>
<organism evidence="5">
    <name type="scientific">Schistocephalus solidus</name>
    <name type="common">Tapeworm</name>
    <dbReference type="NCBI Taxonomy" id="70667"/>
    <lineage>
        <taxon>Eukaryota</taxon>
        <taxon>Metazoa</taxon>
        <taxon>Spiralia</taxon>
        <taxon>Lophotrochozoa</taxon>
        <taxon>Platyhelminthes</taxon>
        <taxon>Cestoda</taxon>
        <taxon>Eucestoda</taxon>
        <taxon>Diphyllobothriidea</taxon>
        <taxon>Diphyllobothriidae</taxon>
        <taxon>Schistocephalus</taxon>
    </lineage>
</organism>
<sequence length="556" mass="61600">MALVQHAPCARCVSLRWPTFLQRSLPSTPSSPSKSRTRGRSTNSTSWSLVGTAQPQKGAAAVGRHVFSPSLEGRLPFLQLFSSASFLHSHGCKRVFHCNLSASPPVPSSFSLCFYPPSTLSGKIIDVLEPTSLVSPHRVDLQRRQRRMVIYRVRSQVWWYAQGRLRPRQPPASYPTSCLLDSVMTPGSGVGGGESAVAAAQGYYHLKLIHAQVAVPAPPFRGAYGRHRQNRRSNYQVSNRLERRTALVARELARYKVDISALSETKFSEQGQLEEVGAGYIFFWSGRQKAEQRDAGVAFAIRNDIVGAPSVAALFDLVRSATGVEHKSLRGHLVPEDLMTACASSRTSNLGVGRLKVSKQCVESDLNWLLQLTQEKEDYTCNHECSIPAEIVDFVTSYDKCAHGPADLSEFNWLSLGPSKSSQLPQNYFSPNVSFEPITHSNSPGSVNFSYPKLSLSTPRARAKKSSSRPSSTVLDSKIPTEVPANASVKLKKRQSNREAAFRYRQKMKEKYSSVFNDLKVSMLAYNKAKLEYERARDAFDALKKVILDLTPPVHP</sequence>
<dbReference type="SUPFAM" id="SSF56219">
    <property type="entry name" value="DNase I-like"/>
    <property type="match status" value="1"/>
</dbReference>
<proteinExistence type="predicted"/>
<feature type="domain" description="BZIP" evidence="2">
    <location>
        <begin position="492"/>
        <end position="507"/>
    </location>
</feature>
<dbReference type="PROSITE" id="PS00036">
    <property type="entry name" value="BZIP_BASIC"/>
    <property type="match status" value="1"/>
</dbReference>
<gene>
    <name evidence="3" type="ORF">SSLN_LOCUS4725</name>
</gene>
<reference evidence="3 4" key="2">
    <citation type="submission" date="2018-11" db="EMBL/GenBank/DDBJ databases">
        <authorList>
            <consortium name="Pathogen Informatics"/>
        </authorList>
    </citation>
    <scope>NUCLEOTIDE SEQUENCE [LARGE SCALE GENOMIC DNA]</scope>
    <source>
        <strain evidence="3 4">NST_G2</strain>
    </source>
</reference>
<evidence type="ECO:0000256" key="1">
    <source>
        <dbReference type="SAM" id="MobiDB-lite"/>
    </source>
</evidence>
<dbReference type="OrthoDB" id="6263945at2759"/>
<dbReference type="GO" id="GO:0003700">
    <property type="term" value="F:DNA-binding transcription factor activity"/>
    <property type="evidence" value="ECO:0007669"/>
    <property type="project" value="InterPro"/>
</dbReference>
<evidence type="ECO:0000313" key="4">
    <source>
        <dbReference type="Proteomes" id="UP000275846"/>
    </source>
</evidence>
<evidence type="ECO:0000313" key="5">
    <source>
        <dbReference type="WBParaSite" id="SSLN_0000488001-mRNA-1"/>
    </source>
</evidence>
<name>A0A183SKH7_SCHSO</name>
<reference evidence="5" key="1">
    <citation type="submission" date="2016-06" db="UniProtKB">
        <authorList>
            <consortium name="WormBaseParasite"/>
        </authorList>
    </citation>
    <scope>IDENTIFICATION</scope>
</reference>
<dbReference type="WBParaSite" id="SSLN_0000488001-mRNA-1">
    <property type="protein sequence ID" value="SSLN_0000488001-mRNA-1"/>
    <property type="gene ID" value="SSLN_0000488001"/>
</dbReference>
<dbReference type="InterPro" id="IPR036691">
    <property type="entry name" value="Endo/exonu/phosph_ase_sf"/>
</dbReference>
<dbReference type="EMBL" id="UYSU01032976">
    <property type="protein sequence ID" value="VDL91110.1"/>
    <property type="molecule type" value="Genomic_DNA"/>
</dbReference>
<keyword evidence="4" id="KW-1185">Reference proteome</keyword>
<dbReference type="AlphaFoldDB" id="A0A183SKH7"/>
<dbReference type="InterPro" id="IPR004827">
    <property type="entry name" value="bZIP"/>
</dbReference>
<evidence type="ECO:0000259" key="2">
    <source>
        <dbReference type="PROSITE" id="PS00036"/>
    </source>
</evidence>